<dbReference type="Pfam" id="PF00929">
    <property type="entry name" value="RNase_T"/>
    <property type="match status" value="1"/>
</dbReference>
<comment type="caution">
    <text evidence="2">The sequence shown here is derived from an EMBL/GenBank/DDBJ whole genome shotgun (WGS) entry which is preliminary data.</text>
</comment>
<feature type="domain" description="Exonuclease" evidence="1">
    <location>
        <begin position="6"/>
        <end position="185"/>
    </location>
</feature>
<dbReference type="InterPro" id="IPR036397">
    <property type="entry name" value="RNaseH_sf"/>
</dbReference>
<proteinExistence type="predicted"/>
<gene>
    <name evidence="2" type="ORF">UU03_C0019G0003</name>
</gene>
<dbReference type="InterPro" id="IPR013520">
    <property type="entry name" value="Ribonucl_H"/>
</dbReference>
<dbReference type="CDD" id="cd06127">
    <property type="entry name" value="DEDDh"/>
    <property type="match status" value="1"/>
</dbReference>
<protein>
    <submittedName>
        <fullName evidence="2">Exonuclease</fullName>
    </submittedName>
</protein>
<dbReference type="GO" id="GO:0045004">
    <property type="term" value="P:DNA replication proofreading"/>
    <property type="evidence" value="ECO:0007669"/>
    <property type="project" value="TreeGrafter"/>
</dbReference>
<keyword evidence="2" id="KW-0378">Hydrolase</keyword>
<evidence type="ECO:0000313" key="3">
    <source>
        <dbReference type="Proteomes" id="UP000034613"/>
    </source>
</evidence>
<keyword evidence="2" id="KW-0269">Exonuclease</keyword>
<keyword evidence="2" id="KW-0540">Nuclease</keyword>
<name>A0A0G0SDN9_9BACT</name>
<accession>A0A0G0SDN9</accession>
<reference evidence="2 3" key="1">
    <citation type="journal article" date="2015" name="Nature">
        <title>rRNA introns, odd ribosomes, and small enigmatic genomes across a large radiation of phyla.</title>
        <authorList>
            <person name="Brown C.T."/>
            <person name="Hug L.A."/>
            <person name="Thomas B.C."/>
            <person name="Sharon I."/>
            <person name="Castelle C.J."/>
            <person name="Singh A."/>
            <person name="Wilkins M.J."/>
            <person name="Williams K.H."/>
            <person name="Banfield J.F."/>
        </authorList>
    </citation>
    <scope>NUCLEOTIDE SEQUENCE [LARGE SCALE GENOMIC DNA]</scope>
</reference>
<dbReference type="PANTHER" id="PTHR30231">
    <property type="entry name" value="DNA POLYMERASE III SUBUNIT EPSILON"/>
    <property type="match status" value="1"/>
</dbReference>
<dbReference type="AlphaFoldDB" id="A0A0G0SDN9"/>
<dbReference type="GO" id="GO:0005829">
    <property type="term" value="C:cytosol"/>
    <property type="evidence" value="ECO:0007669"/>
    <property type="project" value="TreeGrafter"/>
</dbReference>
<dbReference type="GO" id="GO:0008408">
    <property type="term" value="F:3'-5' exonuclease activity"/>
    <property type="evidence" value="ECO:0007669"/>
    <property type="project" value="TreeGrafter"/>
</dbReference>
<dbReference type="PANTHER" id="PTHR30231:SF41">
    <property type="entry name" value="DNA POLYMERASE III SUBUNIT EPSILON"/>
    <property type="match status" value="1"/>
</dbReference>
<dbReference type="InterPro" id="IPR012337">
    <property type="entry name" value="RNaseH-like_sf"/>
</dbReference>
<dbReference type="Gene3D" id="3.30.420.10">
    <property type="entry name" value="Ribonuclease H-like superfamily/Ribonuclease H"/>
    <property type="match status" value="1"/>
</dbReference>
<evidence type="ECO:0000313" key="2">
    <source>
        <dbReference type="EMBL" id="KKR62969.1"/>
    </source>
</evidence>
<dbReference type="SUPFAM" id="SSF53098">
    <property type="entry name" value="Ribonuclease H-like"/>
    <property type="match status" value="1"/>
</dbReference>
<dbReference type="EMBL" id="LBZB01000019">
    <property type="protein sequence ID" value="KKR62969.1"/>
    <property type="molecule type" value="Genomic_DNA"/>
</dbReference>
<dbReference type="SMART" id="SM00479">
    <property type="entry name" value="EXOIII"/>
    <property type="match status" value="1"/>
</dbReference>
<dbReference type="GO" id="GO:0003676">
    <property type="term" value="F:nucleic acid binding"/>
    <property type="evidence" value="ECO:0007669"/>
    <property type="project" value="InterPro"/>
</dbReference>
<evidence type="ECO:0000259" key="1">
    <source>
        <dbReference type="SMART" id="SM00479"/>
    </source>
</evidence>
<sequence>MKLSFDTICLDIETTDVDSHIGSIIQIGAIFLNDEFEEIDSFSTYIFPLDSHRNQKAMAVNKISEDILSHSPTLSEALELFENFVFQKKENKKNRLAAWGAYFDIPFLRAQYKKINRDWPFGHKSIDLKSIATWELSKRNIPLNGGVEKALRYLNLEFEGRQHDALADIKNSVRILKKIAAQEKLKTGWNT</sequence>
<organism evidence="2 3">
    <name type="scientific">Candidatus Woesebacteria bacterium GW2011_GWA1_40_45</name>
    <dbReference type="NCBI Taxonomy" id="1618554"/>
    <lineage>
        <taxon>Bacteria</taxon>
        <taxon>Candidatus Woeseibacteriota</taxon>
    </lineage>
</organism>
<dbReference type="Proteomes" id="UP000034613">
    <property type="component" value="Unassembled WGS sequence"/>
</dbReference>